<organism evidence="1 2">
    <name type="scientific">Engystomops pustulosus</name>
    <name type="common">Tungara frog</name>
    <name type="synonym">Physalaemus pustulosus</name>
    <dbReference type="NCBI Taxonomy" id="76066"/>
    <lineage>
        <taxon>Eukaryota</taxon>
        <taxon>Metazoa</taxon>
        <taxon>Chordata</taxon>
        <taxon>Craniata</taxon>
        <taxon>Vertebrata</taxon>
        <taxon>Euteleostomi</taxon>
        <taxon>Amphibia</taxon>
        <taxon>Batrachia</taxon>
        <taxon>Anura</taxon>
        <taxon>Neobatrachia</taxon>
        <taxon>Hyloidea</taxon>
        <taxon>Leptodactylidae</taxon>
        <taxon>Leiuperinae</taxon>
        <taxon>Engystomops</taxon>
    </lineage>
</organism>
<proteinExistence type="predicted"/>
<dbReference type="EMBL" id="WNYA01000010">
    <property type="protein sequence ID" value="KAG8553922.1"/>
    <property type="molecule type" value="Genomic_DNA"/>
</dbReference>
<reference evidence="1" key="1">
    <citation type="thesis" date="2020" institute="ProQuest LLC" country="789 East Eisenhower Parkway, Ann Arbor, MI, USA">
        <title>Comparative Genomics and Chromosome Evolution.</title>
        <authorList>
            <person name="Mudd A.B."/>
        </authorList>
    </citation>
    <scope>NUCLEOTIDE SEQUENCE</scope>
    <source>
        <strain evidence="1">237g6f4</strain>
        <tissue evidence="1">Blood</tissue>
    </source>
</reference>
<evidence type="ECO:0000313" key="2">
    <source>
        <dbReference type="Proteomes" id="UP000824782"/>
    </source>
</evidence>
<evidence type="ECO:0000313" key="1">
    <source>
        <dbReference type="EMBL" id="KAG8553922.1"/>
    </source>
</evidence>
<sequence>MITASAFGQLAAECVDEDGVRSFWRAGPLLLATYSTSLLTATVAGPVEPTRREDIVFVLTSSETVQNIWTKGVGKQHVHQSLVPLKKEVHRLPMYG</sequence>
<accession>A0AAV7A2D6</accession>
<gene>
    <name evidence="1" type="ORF">GDO81_003607</name>
</gene>
<comment type="caution">
    <text evidence="1">The sequence shown here is derived from an EMBL/GenBank/DDBJ whole genome shotgun (WGS) entry which is preliminary data.</text>
</comment>
<dbReference type="Proteomes" id="UP000824782">
    <property type="component" value="Unassembled WGS sequence"/>
</dbReference>
<name>A0AAV7A2D6_ENGPU</name>
<protein>
    <submittedName>
        <fullName evidence="1">Uncharacterized protein</fullName>
    </submittedName>
</protein>
<keyword evidence="2" id="KW-1185">Reference proteome</keyword>
<dbReference type="AlphaFoldDB" id="A0AAV7A2D6"/>